<accession>A0A1H0JN13</accession>
<name>A0A1H0JN13_9PSEU</name>
<organism evidence="5 6">
    <name type="scientific">Lentzea jiangxiensis</name>
    <dbReference type="NCBI Taxonomy" id="641025"/>
    <lineage>
        <taxon>Bacteria</taxon>
        <taxon>Bacillati</taxon>
        <taxon>Actinomycetota</taxon>
        <taxon>Actinomycetes</taxon>
        <taxon>Pseudonocardiales</taxon>
        <taxon>Pseudonocardiaceae</taxon>
        <taxon>Lentzea</taxon>
    </lineage>
</organism>
<dbReference type="GO" id="GO:0016491">
    <property type="term" value="F:oxidoreductase activity"/>
    <property type="evidence" value="ECO:0007669"/>
    <property type="project" value="UniProtKB-KW"/>
</dbReference>
<evidence type="ECO:0000313" key="5">
    <source>
        <dbReference type="EMBL" id="SDO45126.1"/>
    </source>
</evidence>
<gene>
    <name evidence="5" type="ORF">SAMN05421507_102570</name>
</gene>
<evidence type="ECO:0000313" key="6">
    <source>
        <dbReference type="Proteomes" id="UP000199691"/>
    </source>
</evidence>
<keyword evidence="3" id="KW-0560">Oxidoreductase</keyword>
<dbReference type="InterPro" id="IPR029479">
    <property type="entry name" value="Nitroreductase"/>
</dbReference>
<dbReference type="Pfam" id="PF00881">
    <property type="entry name" value="Nitroreductase"/>
    <property type="match status" value="1"/>
</dbReference>
<keyword evidence="6" id="KW-1185">Reference proteome</keyword>
<evidence type="ECO:0000256" key="3">
    <source>
        <dbReference type="ARBA" id="ARBA00023002"/>
    </source>
</evidence>
<proteinExistence type="predicted"/>
<evidence type="ECO:0000256" key="2">
    <source>
        <dbReference type="ARBA" id="ARBA00022643"/>
    </source>
</evidence>
<dbReference type="PANTHER" id="PTHR23026:SF90">
    <property type="entry name" value="IODOTYROSINE DEIODINASE 1"/>
    <property type="match status" value="1"/>
</dbReference>
<evidence type="ECO:0000259" key="4">
    <source>
        <dbReference type="Pfam" id="PF00881"/>
    </source>
</evidence>
<dbReference type="STRING" id="641025.SAMN05421507_102570"/>
<dbReference type="EMBL" id="FNIX01000002">
    <property type="protein sequence ID" value="SDO45126.1"/>
    <property type="molecule type" value="Genomic_DNA"/>
</dbReference>
<dbReference type="InterPro" id="IPR000415">
    <property type="entry name" value="Nitroreductase-like"/>
</dbReference>
<dbReference type="SUPFAM" id="SSF55469">
    <property type="entry name" value="FMN-dependent nitroreductase-like"/>
    <property type="match status" value="1"/>
</dbReference>
<evidence type="ECO:0000256" key="1">
    <source>
        <dbReference type="ARBA" id="ARBA00022630"/>
    </source>
</evidence>
<dbReference type="InterPro" id="IPR050627">
    <property type="entry name" value="Nitroreductase/BluB"/>
</dbReference>
<dbReference type="OrthoDB" id="9798230at2"/>
<dbReference type="RefSeq" id="WP_090096766.1">
    <property type="nucleotide sequence ID" value="NZ_FNIX01000002.1"/>
</dbReference>
<feature type="domain" description="Nitroreductase" evidence="4">
    <location>
        <begin position="20"/>
        <end position="206"/>
    </location>
</feature>
<keyword evidence="1" id="KW-0285">Flavoprotein</keyword>
<reference evidence="6" key="1">
    <citation type="submission" date="2016-10" db="EMBL/GenBank/DDBJ databases">
        <authorList>
            <person name="Varghese N."/>
            <person name="Submissions S."/>
        </authorList>
    </citation>
    <scope>NUCLEOTIDE SEQUENCE [LARGE SCALE GENOMIC DNA]</scope>
    <source>
        <strain evidence="6">CGMCC 4.6609</strain>
    </source>
</reference>
<dbReference type="PANTHER" id="PTHR23026">
    <property type="entry name" value="NADPH NITROREDUCTASE"/>
    <property type="match status" value="1"/>
</dbReference>
<protein>
    <submittedName>
        <fullName evidence="5">Nitroreductase</fullName>
    </submittedName>
</protein>
<dbReference type="AlphaFoldDB" id="A0A1H0JN13"/>
<keyword evidence="2" id="KW-0288">FMN</keyword>
<sequence length="232" mass="25404">MSTAAVTSPDLHEALDRLLAERWTCRQFLPEPVPRDTIEQMLTLAQRTPSWCNTQPWHVIVTEGAATDRVRAGLLEHLRTSPGQPDFPFPAQYTGAYQERRRECGKQLYTSLGIERGDHEGAARQMLRNFEFFGAPHVAIITTEADLGVYGAIDCGLYLNSFLLAAQSLGLGAAPQAALAGCSGFLREHFGLPDSRRVVVGVSFGHPDTTHPANGFRTSRADTDSAVTWHSA</sequence>
<dbReference type="Proteomes" id="UP000199691">
    <property type="component" value="Unassembled WGS sequence"/>
</dbReference>
<dbReference type="CDD" id="cd02136">
    <property type="entry name" value="PnbA_NfnB-like"/>
    <property type="match status" value="1"/>
</dbReference>
<dbReference type="Gene3D" id="3.40.109.10">
    <property type="entry name" value="NADH Oxidase"/>
    <property type="match status" value="1"/>
</dbReference>